<protein>
    <submittedName>
        <fullName evidence="2">Uncharacterized protein</fullName>
    </submittedName>
</protein>
<feature type="region of interest" description="Disordered" evidence="1">
    <location>
        <begin position="1"/>
        <end position="49"/>
    </location>
</feature>
<feature type="compositionally biased region" description="Gly residues" evidence="1">
    <location>
        <begin position="1"/>
        <end position="12"/>
    </location>
</feature>
<evidence type="ECO:0000313" key="3">
    <source>
        <dbReference type="Proteomes" id="UP001434883"/>
    </source>
</evidence>
<keyword evidence="3" id="KW-1185">Reference proteome</keyword>
<dbReference type="EMBL" id="JAHRIN010000633">
    <property type="protein sequence ID" value="MEQ2191296.1"/>
    <property type="molecule type" value="Genomic_DNA"/>
</dbReference>
<dbReference type="Proteomes" id="UP001434883">
    <property type="component" value="Unassembled WGS sequence"/>
</dbReference>
<proteinExistence type="predicted"/>
<accession>A0ABV0Q685</accession>
<evidence type="ECO:0000256" key="1">
    <source>
        <dbReference type="SAM" id="MobiDB-lite"/>
    </source>
</evidence>
<gene>
    <name evidence="2" type="ORF">XENOCAPTIV_025947</name>
</gene>
<organism evidence="2 3">
    <name type="scientific">Xenoophorus captivus</name>
    <dbReference type="NCBI Taxonomy" id="1517983"/>
    <lineage>
        <taxon>Eukaryota</taxon>
        <taxon>Metazoa</taxon>
        <taxon>Chordata</taxon>
        <taxon>Craniata</taxon>
        <taxon>Vertebrata</taxon>
        <taxon>Euteleostomi</taxon>
        <taxon>Actinopterygii</taxon>
        <taxon>Neopterygii</taxon>
        <taxon>Teleostei</taxon>
        <taxon>Neoteleostei</taxon>
        <taxon>Acanthomorphata</taxon>
        <taxon>Ovalentaria</taxon>
        <taxon>Atherinomorphae</taxon>
        <taxon>Cyprinodontiformes</taxon>
        <taxon>Goodeidae</taxon>
        <taxon>Xenoophorus</taxon>
    </lineage>
</organism>
<evidence type="ECO:0000313" key="2">
    <source>
        <dbReference type="EMBL" id="MEQ2191296.1"/>
    </source>
</evidence>
<reference evidence="2 3" key="1">
    <citation type="submission" date="2021-06" db="EMBL/GenBank/DDBJ databases">
        <authorList>
            <person name="Palmer J.M."/>
        </authorList>
    </citation>
    <scope>NUCLEOTIDE SEQUENCE [LARGE SCALE GENOMIC DNA]</scope>
    <source>
        <strain evidence="2 3">XC_2019</strain>
        <tissue evidence="2">Muscle</tissue>
    </source>
</reference>
<name>A0ABV0Q685_9TELE</name>
<feature type="compositionally biased region" description="Basic and acidic residues" evidence="1">
    <location>
        <begin position="17"/>
        <end position="44"/>
    </location>
</feature>
<sequence>MCPGGAGFGGKAQGQRAQRERGGGREGRTGRVRSEVATVPRDHPIPFSSTGKLQLVAYGEVQSRTSSKTSAQGASVLSDSLVHKNEECRETTTLQLGCQQPHSLSLTLTPTQSTLNLFV</sequence>
<comment type="caution">
    <text evidence="2">The sequence shown here is derived from an EMBL/GenBank/DDBJ whole genome shotgun (WGS) entry which is preliminary data.</text>
</comment>